<dbReference type="InterPro" id="IPR041424">
    <property type="entry name" value="CinA_KH"/>
</dbReference>
<evidence type="ECO:0000313" key="3">
    <source>
        <dbReference type="EMBL" id="ACV63857.1"/>
    </source>
</evidence>
<dbReference type="STRING" id="485916.Dtox_3105"/>
<dbReference type="CDD" id="cd00885">
    <property type="entry name" value="cinA"/>
    <property type="match status" value="1"/>
</dbReference>
<dbReference type="OrthoDB" id="9801454at2"/>
<dbReference type="Pfam" id="PF00994">
    <property type="entry name" value="MoCF_biosynth"/>
    <property type="match status" value="1"/>
</dbReference>
<organism evidence="3 4">
    <name type="scientific">Desulfofarcimen acetoxidans (strain ATCC 49208 / DSM 771 / KCTC 5769 / VKM B-1644 / 5575)</name>
    <name type="common">Desulfotomaculum acetoxidans</name>
    <dbReference type="NCBI Taxonomy" id="485916"/>
    <lineage>
        <taxon>Bacteria</taxon>
        <taxon>Bacillati</taxon>
        <taxon>Bacillota</taxon>
        <taxon>Clostridia</taxon>
        <taxon>Eubacteriales</taxon>
        <taxon>Peptococcaceae</taxon>
        <taxon>Desulfofarcimen</taxon>
    </lineage>
</organism>
<name>C8W3S1_DESAS</name>
<dbReference type="RefSeq" id="WP_015758549.1">
    <property type="nucleotide sequence ID" value="NC_013216.1"/>
</dbReference>
<dbReference type="SUPFAM" id="SSF53218">
    <property type="entry name" value="Molybdenum cofactor biosynthesis proteins"/>
    <property type="match status" value="1"/>
</dbReference>
<dbReference type="InterPro" id="IPR008135">
    <property type="entry name" value="Competence-induced_CinA"/>
</dbReference>
<dbReference type="Gene3D" id="3.30.70.2860">
    <property type="match status" value="1"/>
</dbReference>
<dbReference type="KEGG" id="dae:Dtox_3105"/>
<dbReference type="Gene3D" id="3.90.950.20">
    <property type="entry name" value="CinA-like"/>
    <property type="match status" value="1"/>
</dbReference>
<protein>
    <recommendedName>
        <fullName evidence="1">Putative competence-damage inducible protein</fullName>
    </recommendedName>
</protein>
<dbReference type="AlphaFoldDB" id="C8W3S1"/>
<evidence type="ECO:0000256" key="1">
    <source>
        <dbReference type="HAMAP-Rule" id="MF_00226"/>
    </source>
</evidence>
<dbReference type="NCBIfam" id="TIGR00177">
    <property type="entry name" value="molyb_syn"/>
    <property type="match status" value="1"/>
</dbReference>
<dbReference type="EMBL" id="CP001720">
    <property type="protein sequence ID" value="ACV63857.1"/>
    <property type="molecule type" value="Genomic_DNA"/>
</dbReference>
<evidence type="ECO:0000313" key="4">
    <source>
        <dbReference type="Proteomes" id="UP000002217"/>
    </source>
</evidence>
<dbReference type="NCBIfam" id="NF001813">
    <property type="entry name" value="PRK00549.1"/>
    <property type="match status" value="1"/>
</dbReference>
<dbReference type="Proteomes" id="UP000002217">
    <property type="component" value="Chromosome"/>
</dbReference>
<dbReference type="eggNOG" id="COG1546">
    <property type="taxonomic scope" value="Bacteria"/>
</dbReference>
<reference evidence="3 4" key="1">
    <citation type="journal article" date="2009" name="Stand. Genomic Sci.">
        <title>Complete genome sequence of Desulfotomaculum acetoxidans type strain (5575).</title>
        <authorList>
            <person name="Spring S."/>
            <person name="Lapidus A."/>
            <person name="Schroder M."/>
            <person name="Gleim D."/>
            <person name="Sims D."/>
            <person name="Meincke L."/>
            <person name="Glavina Del Rio T."/>
            <person name="Tice H."/>
            <person name="Copeland A."/>
            <person name="Cheng J.F."/>
            <person name="Lucas S."/>
            <person name="Chen F."/>
            <person name="Nolan M."/>
            <person name="Bruce D."/>
            <person name="Goodwin L."/>
            <person name="Pitluck S."/>
            <person name="Ivanova N."/>
            <person name="Mavromatis K."/>
            <person name="Mikhailova N."/>
            <person name="Pati A."/>
            <person name="Chen A."/>
            <person name="Palaniappan K."/>
            <person name="Land M."/>
            <person name="Hauser L."/>
            <person name="Chang Y.J."/>
            <person name="Jeffries C.D."/>
            <person name="Chain P."/>
            <person name="Saunders E."/>
            <person name="Brettin T."/>
            <person name="Detter J.C."/>
            <person name="Goker M."/>
            <person name="Bristow J."/>
            <person name="Eisen J.A."/>
            <person name="Markowitz V."/>
            <person name="Hugenholtz P."/>
            <person name="Kyrpides N.C."/>
            <person name="Klenk H.P."/>
            <person name="Han C."/>
        </authorList>
    </citation>
    <scope>NUCLEOTIDE SEQUENCE [LARGE SCALE GENOMIC DNA]</scope>
    <source>
        <strain evidence="4">ATCC 49208 / DSM 771 / VKM B-1644</strain>
    </source>
</reference>
<comment type="similarity">
    <text evidence="1">Belongs to the CinA family.</text>
</comment>
<dbReference type="Gene3D" id="3.40.980.10">
    <property type="entry name" value="MoaB/Mog-like domain"/>
    <property type="match status" value="1"/>
</dbReference>
<dbReference type="PANTHER" id="PTHR13939:SF0">
    <property type="entry name" value="NMN AMIDOHYDROLASE-LIKE PROTEIN YFAY"/>
    <property type="match status" value="1"/>
</dbReference>
<accession>C8W3S1</accession>
<proteinExistence type="inferred from homology"/>
<dbReference type="Pfam" id="PF02464">
    <property type="entry name" value="CinA"/>
    <property type="match status" value="1"/>
</dbReference>
<dbReference type="HAMAP" id="MF_00226_B">
    <property type="entry name" value="CinA_B"/>
    <property type="match status" value="1"/>
</dbReference>
<dbReference type="eggNOG" id="COG1058">
    <property type="taxonomic scope" value="Bacteria"/>
</dbReference>
<dbReference type="InterPro" id="IPR036425">
    <property type="entry name" value="MoaB/Mog-like_dom_sf"/>
</dbReference>
<keyword evidence="4" id="KW-1185">Reference proteome</keyword>
<dbReference type="InterPro" id="IPR050101">
    <property type="entry name" value="CinA"/>
</dbReference>
<dbReference type="PANTHER" id="PTHR13939">
    <property type="entry name" value="NICOTINAMIDE-NUCLEOTIDE AMIDOHYDROLASE PNCC"/>
    <property type="match status" value="1"/>
</dbReference>
<dbReference type="SMART" id="SM00852">
    <property type="entry name" value="MoCF_biosynth"/>
    <property type="match status" value="1"/>
</dbReference>
<dbReference type="NCBIfam" id="TIGR00199">
    <property type="entry name" value="PncC_domain"/>
    <property type="match status" value="1"/>
</dbReference>
<gene>
    <name evidence="1" type="primary">cinA</name>
    <name evidence="3" type="ordered locus">Dtox_3105</name>
</gene>
<evidence type="ECO:0000259" key="2">
    <source>
        <dbReference type="SMART" id="SM00852"/>
    </source>
</evidence>
<dbReference type="NCBIfam" id="TIGR00200">
    <property type="entry name" value="cinA_nterm"/>
    <property type="match status" value="1"/>
</dbReference>
<feature type="domain" description="MoaB/Mog" evidence="2">
    <location>
        <begin position="4"/>
        <end position="170"/>
    </location>
</feature>
<dbReference type="InterPro" id="IPR001453">
    <property type="entry name" value="MoaB/Mog_dom"/>
</dbReference>
<dbReference type="PIRSF" id="PIRSF006728">
    <property type="entry name" value="CinA"/>
    <property type="match status" value="1"/>
</dbReference>
<dbReference type="InterPro" id="IPR008136">
    <property type="entry name" value="CinA_C"/>
</dbReference>
<dbReference type="HOGENOM" id="CLU_030805_9_3_9"/>
<dbReference type="InterPro" id="IPR036653">
    <property type="entry name" value="CinA-like_C"/>
</dbReference>
<sequence>MRAEIIFTGTELLNGQVLNTHGRYLGEKLSKMGVETLLHIAVGDSRERMTEVFCSALLRSDLIIITGGLGPTTDDLTKEVVAEVLGLSMVLDEAVLEKVRSYFITRGRSIPECIRKEAFFPEGARLFDNPVGSAPGILIERNTKKIICLPGPPKELIPTFEGFVPAYLVKSLGQGEVTLTALFRLTGLTEPDVQDILSDLCLAENPGIAFLAMPGEVQVRISARAAEPEAKRLVAELAEKVEARLGGYIFARDEDVPEELVGSLLLGRGLTIGLAESCTGGLIAGRLTAVPGSSHYLLGGVVAYSNMVKEKVLGVPAQILERYGAVSKQTALLMAKGARDLIGSDLGLSVTGIAGPDGGSDEKPVGLVYIALADRTDAWCGKFNFAGRRESIRRGVSNMALNMVKLYLSDKENMSTLKRS</sequence>
<dbReference type="Pfam" id="PF18146">
    <property type="entry name" value="CinA_KH"/>
    <property type="match status" value="1"/>
</dbReference>
<dbReference type="SUPFAM" id="SSF142433">
    <property type="entry name" value="CinA-like"/>
    <property type="match status" value="1"/>
</dbReference>